<evidence type="ECO:0000313" key="3">
    <source>
        <dbReference type="EMBL" id="MBK1834036.1"/>
    </source>
</evidence>
<dbReference type="Pfam" id="PF00583">
    <property type="entry name" value="Acetyltransf_1"/>
    <property type="match status" value="1"/>
</dbReference>
<dbReference type="AlphaFoldDB" id="A0A934RT54"/>
<dbReference type="SUPFAM" id="SSF56317">
    <property type="entry name" value="Carbon-nitrogen hydrolase"/>
    <property type="match status" value="1"/>
</dbReference>
<reference evidence="3" key="1">
    <citation type="submission" date="2021-01" db="EMBL/GenBank/DDBJ databases">
        <title>Modified the classification status of verrucomicrobia.</title>
        <authorList>
            <person name="Feng X."/>
        </authorList>
    </citation>
    <scope>NUCLEOTIDE SEQUENCE</scope>
    <source>
        <strain evidence="3">KCTC 12986</strain>
    </source>
</reference>
<dbReference type="CDD" id="cd07574">
    <property type="entry name" value="nitrilase_Rim1_like"/>
    <property type="match status" value="1"/>
</dbReference>
<dbReference type="InterPro" id="IPR016181">
    <property type="entry name" value="Acyl_CoA_acyltransferase"/>
</dbReference>
<name>A0A934RT54_9BACT</name>
<evidence type="ECO:0000259" key="1">
    <source>
        <dbReference type="PROSITE" id="PS50263"/>
    </source>
</evidence>
<dbReference type="Proteomes" id="UP000604083">
    <property type="component" value="Unassembled WGS sequence"/>
</dbReference>
<dbReference type="Gene3D" id="3.60.110.10">
    <property type="entry name" value="Carbon-nitrogen hydrolase"/>
    <property type="match status" value="1"/>
</dbReference>
<dbReference type="RefSeq" id="WP_200391472.1">
    <property type="nucleotide sequence ID" value="NZ_JAENIO010000017.1"/>
</dbReference>
<dbReference type="GO" id="GO:0016747">
    <property type="term" value="F:acyltransferase activity, transferring groups other than amino-acyl groups"/>
    <property type="evidence" value="ECO:0007669"/>
    <property type="project" value="InterPro"/>
</dbReference>
<accession>A0A934RT54</accession>
<dbReference type="InterPro" id="IPR000182">
    <property type="entry name" value="GNAT_dom"/>
</dbReference>
<protein>
    <submittedName>
        <fullName evidence="3">GNAT family N-acetyltransferase</fullName>
    </submittedName>
</protein>
<dbReference type="PROSITE" id="PS50263">
    <property type="entry name" value="CN_HYDROLASE"/>
    <property type="match status" value="1"/>
</dbReference>
<evidence type="ECO:0000259" key="2">
    <source>
        <dbReference type="PROSITE" id="PS51186"/>
    </source>
</evidence>
<dbReference type="PANTHER" id="PTHR23088:SF50">
    <property type="entry name" value="HYDROLASE YHCX"/>
    <property type="match status" value="1"/>
</dbReference>
<dbReference type="Gene3D" id="3.40.630.30">
    <property type="match status" value="1"/>
</dbReference>
<organism evidence="3 4">
    <name type="scientific">Roseibacillus ishigakijimensis</name>
    <dbReference type="NCBI Taxonomy" id="454146"/>
    <lineage>
        <taxon>Bacteria</taxon>
        <taxon>Pseudomonadati</taxon>
        <taxon>Verrucomicrobiota</taxon>
        <taxon>Verrucomicrobiia</taxon>
        <taxon>Verrucomicrobiales</taxon>
        <taxon>Verrucomicrobiaceae</taxon>
        <taxon>Roseibacillus</taxon>
    </lineage>
</organism>
<keyword evidence="4" id="KW-1185">Reference proteome</keyword>
<dbReference type="Pfam" id="PF00795">
    <property type="entry name" value="CN_hydrolase"/>
    <property type="match status" value="1"/>
</dbReference>
<dbReference type="EMBL" id="JAENIO010000017">
    <property type="protein sequence ID" value="MBK1834036.1"/>
    <property type="molecule type" value="Genomic_DNA"/>
</dbReference>
<comment type="caution">
    <text evidence="3">The sequence shown here is derived from an EMBL/GenBank/DDBJ whole genome shotgun (WGS) entry which is preliminary data.</text>
</comment>
<dbReference type="PROSITE" id="PS51186">
    <property type="entry name" value="GNAT"/>
    <property type="match status" value="1"/>
</dbReference>
<feature type="domain" description="N-acetyltransferase" evidence="2">
    <location>
        <begin position="13"/>
        <end position="216"/>
    </location>
</feature>
<proteinExistence type="predicted"/>
<dbReference type="InterPro" id="IPR003010">
    <property type="entry name" value="C-N_Hydrolase"/>
</dbReference>
<evidence type="ECO:0000313" key="4">
    <source>
        <dbReference type="Proteomes" id="UP000604083"/>
    </source>
</evidence>
<dbReference type="CDD" id="cd04301">
    <property type="entry name" value="NAT_SF"/>
    <property type="match status" value="1"/>
</dbReference>
<dbReference type="InterPro" id="IPR036526">
    <property type="entry name" value="C-N_Hydrolase_sf"/>
</dbReference>
<gene>
    <name evidence="3" type="ORF">JIN78_08185</name>
</gene>
<sequence>MQATTHQTPRGSVTLRLAETSDIDTLVELNKSCFPAMAEENVVWTRGHLKTHQQLFPAGQIVAELDGRLVGAVCSLIVHLGDDPYRPHTYAGITDGGFFHNHDPQGDTLYGADVFVDPEIRGAGIGHLLYEARRRLCRSLNLRRILAGGRIHGYAEVADKMSPEEYVHGVETGEIKDLVLSFQLREGFVVRGILKHYITDPNSKNNATLIEWLNPDYVPSEDKDERKVRVAAVQYQVRKINSFQEFADQVEYFVETAHDYRADFVLFPEFFSVQLLSQDTLKNLPSAEGIARLADLEDKFIALMSRLAREYGLHIVAGSHPMRRENTIYNACPVFFPDGSHTSQPKLHITPSEVKYWGITGGSELRVIDTPKARIGVLICYDSEFPEAARHLTDQGAEIIFVPYCTDDRPGYQRVRICSQARAIENQIYVVTAGVVGNLPSVPAMDIHYGRAGIFTPSDAEFARDGILAEADPNVEMMLVSDLDINDLYRSRNCGSVRQLRDRRPDLFQFSTRLKNELPNLADEDFRPVNIFDPDKE</sequence>
<dbReference type="PANTHER" id="PTHR23088">
    <property type="entry name" value="NITRILASE-RELATED"/>
    <property type="match status" value="1"/>
</dbReference>
<dbReference type="SUPFAM" id="SSF55729">
    <property type="entry name" value="Acyl-CoA N-acyltransferases (Nat)"/>
    <property type="match status" value="1"/>
</dbReference>
<feature type="domain" description="CN hydrolase" evidence="1">
    <location>
        <begin position="228"/>
        <end position="485"/>
    </location>
</feature>